<dbReference type="InterPro" id="IPR056789">
    <property type="entry name" value="LRR_R13L1-DRL21"/>
</dbReference>
<dbReference type="PANTHER" id="PTHR47186">
    <property type="entry name" value="LEUCINE-RICH REPEAT-CONTAINING PROTEIN 57"/>
    <property type="match status" value="1"/>
</dbReference>
<accession>A0AAQ3SEQ1</accession>
<feature type="region of interest" description="Disordered" evidence="1">
    <location>
        <begin position="573"/>
        <end position="612"/>
    </location>
</feature>
<dbReference type="Gene3D" id="3.80.10.10">
    <property type="entry name" value="Ribonuclease Inhibitor"/>
    <property type="match status" value="2"/>
</dbReference>
<organism evidence="3 4">
    <name type="scientific">Paspalum notatum var. saurae</name>
    <dbReference type="NCBI Taxonomy" id="547442"/>
    <lineage>
        <taxon>Eukaryota</taxon>
        <taxon>Viridiplantae</taxon>
        <taxon>Streptophyta</taxon>
        <taxon>Embryophyta</taxon>
        <taxon>Tracheophyta</taxon>
        <taxon>Spermatophyta</taxon>
        <taxon>Magnoliopsida</taxon>
        <taxon>Liliopsida</taxon>
        <taxon>Poales</taxon>
        <taxon>Poaceae</taxon>
        <taxon>PACMAD clade</taxon>
        <taxon>Panicoideae</taxon>
        <taxon>Andropogonodae</taxon>
        <taxon>Paspaleae</taxon>
        <taxon>Paspalinae</taxon>
        <taxon>Paspalum</taxon>
    </lineage>
</organism>
<evidence type="ECO:0000313" key="4">
    <source>
        <dbReference type="Proteomes" id="UP001341281"/>
    </source>
</evidence>
<dbReference type="InterPro" id="IPR032675">
    <property type="entry name" value="LRR_dom_sf"/>
</dbReference>
<feature type="domain" description="R13L1/DRL21-like LRR repeat region" evidence="2">
    <location>
        <begin position="169"/>
        <end position="303"/>
    </location>
</feature>
<sequence length="650" mass="72811">MQRSMLQTVGDSYYGLHDLIHDLACFLAGEEFYRLDGDPPTEIPQNIRYMSIHKKVTAADISVFPHSLRAVIVIRELGITNETSTLEALFSNCKKLRALDLKYSWSLRIVLPHYMGNMKLLRHFSLRGELLGPDTICADSLVLNGIRNLFNLQALPWISLTGSRCSFNIRDLRNINEVRKLRIAALCNVGHVNYANEAKLQRKRHLRSLHLDFSAVEGRCQCGLQLQPETVRIPHHHLLDSLTPHCSLRELTIQGYDSSMYPRWLGDPSFFKLTTIQLFDLRSKHLPVLAGLPSLKYLTVDGMKSAEDIGNELFRQSARDKFFPSLTELEFMSMSEWPQWSGVGAGEAPCLNNLSLLFCRKLRSLPLGPLRCLVALNLSYCGSIDMFPALPALRELSIHECSTLSEIPSLPSLLKLVISSCQNLRSIGSHTSSPAWQLQCSSSTNFIAVSSPTKLASLDLWEWECPNLRVGNLPSLTTLKLDNLRCTVMVLLASLPLSTWRFGSAQNSPYIFFIRRNSKALVSFKSLVKKKMINLISSCPALASTRHTWTWLWWDADAAAGEARGARRECESAAGKQRSKVAGKRQWQGQQGGQPTKVRGSDQRASEQKAQLQLQKQKAALGHFAASSGQVAGRLGRLLAKRRLHPTRSV</sequence>
<gene>
    <name evidence="3" type="ORF">U9M48_004294</name>
</gene>
<dbReference type="PANTHER" id="PTHR47186:SF42">
    <property type="entry name" value="DISEASE RESISTANCE RPP13-LIKE PROTEIN 1"/>
    <property type="match status" value="1"/>
</dbReference>
<evidence type="ECO:0000313" key="3">
    <source>
        <dbReference type="EMBL" id="WVZ53333.1"/>
    </source>
</evidence>
<protein>
    <recommendedName>
        <fullName evidence="2">R13L1/DRL21-like LRR repeat region domain-containing protein</fullName>
    </recommendedName>
</protein>
<keyword evidence="4" id="KW-1185">Reference proteome</keyword>
<name>A0AAQ3SEQ1_PASNO</name>
<reference evidence="3 4" key="1">
    <citation type="submission" date="2024-02" db="EMBL/GenBank/DDBJ databases">
        <title>High-quality chromosome-scale genome assembly of Pensacola bahiagrass (Paspalum notatum Flugge var. saurae).</title>
        <authorList>
            <person name="Vega J.M."/>
            <person name="Podio M."/>
            <person name="Orjuela J."/>
            <person name="Siena L.A."/>
            <person name="Pessino S.C."/>
            <person name="Combes M.C."/>
            <person name="Mariac C."/>
            <person name="Albertini E."/>
            <person name="Pupilli F."/>
            <person name="Ortiz J.P.A."/>
            <person name="Leblanc O."/>
        </authorList>
    </citation>
    <scope>NUCLEOTIDE SEQUENCE [LARGE SCALE GENOMIC DNA]</scope>
    <source>
        <strain evidence="3">R1</strain>
        <tissue evidence="3">Leaf</tissue>
    </source>
</reference>
<evidence type="ECO:0000256" key="1">
    <source>
        <dbReference type="SAM" id="MobiDB-lite"/>
    </source>
</evidence>
<dbReference type="SUPFAM" id="SSF52058">
    <property type="entry name" value="L domain-like"/>
    <property type="match status" value="1"/>
</dbReference>
<dbReference type="Proteomes" id="UP001341281">
    <property type="component" value="Chromosome 01"/>
</dbReference>
<dbReference type="Pfam" id="PF25019">
    <property type="entry name" value="LRR_R13L1-DRL21"/>
    <property type="match status" value="1"/>
</dbReference>
<proteinExistence type="predicted"/>
<dbReference type="AlphaFoldDB" id="A0AAQ3SEQ1"/>
<evidence type="ECO:0000259" key="2">
    <source>
        <dbReference type="Pfam" id="PF25019"/>
    </source>
</evidence>
<dbReference type="EMBL" id="CP144745">
    <property type="protein sequence ID" value="WVZ53333.1"/>
    <property type="molecule type" value="Genomic_DNA"/>
</dbReference>